<keyword evidence="1" id="KW-0732">Signal</keyword>
<dbReference type="EMBL" id="CP000681">
    <property type="protein sequence ID" value="ABP76381.1"/>
    <property type="molecule type" value="Genomic_DNA"/>
</dbReference>
<feature type="signal peptide" evidence="1">
    <location>
        <begin position="1"/>
        <end position="22"/>
    </location>
</feature>
<evidence type="ECO:0000259" key="2">
    <source>
        <dbReference type="Pfam" id="PF08308"/>
    </source>
</evidence>
<reference evidence="3" key="1">
    <citation type="submission" date="2007-04" db="EMBL/GenBank/DDBJ databases">
        <title>Complete sequence of Shewanella putrefaciens CN-32.</title>
        <authorList>
            <consortium name="US DOE Joint Genome Institute"/>
            <person name="Copeland A."/>
            <person name="Lucas S."/>
            <person name="Lapidus A."/>
            <person name="Barry K."/>
            <person name="Detter J.C."/>
            <person name="Glavina del Rio T."/>
            <person name="Hammon N."/>
            <person name="Israni S."/>
            <person name="Dalin E."/>
            <person name="Tice H."/>
            <person name="Pitluck S."/>
            <person name="Chain P."/>
            <person name="Malfatti S."/>
            <person name="Shin M."/>
            <person name="Vergez L."/>
            <person name="Schmutz J."/>
            <person name="Larimer F."/>
            <person name="Land M."/>
            <person name="Hauser L."/>
            <person name="Kyrpides N."/>
            <person name="Mikhailova N."/>
            <person name="Romine M.F."/>
            <person name="Fredrickson J."/>
            <person name="Tiedje J."/>
            <person name="Richardson P."/>
        </authorList>
    </citation>
    <scope>NUCLEOTIDE SEQUENCE [LARGE SCALE GENOMIC DNA]</scope>
    <source>
        <strain evidence="3">CN-32</strain>
    </source>
</reference>
<evidence type="ECO:0000256" key="1">
    <source>
        <dbReference type="SAM" id="SignalP"/>
    </source>
</evidence>
<dbReference type="Pfam" id="PF08308">
    <property type="entry name" value="PEGA"/>
    <property type="match status" value="1"/>
</dbReference>
<dbReference type="HOGENOM" id="CLU_1609080_0_0_6"/>
<dbReference type="AlphaFoldDB" id="A4Y8U8"/>
<feature type="domain" description="PEGA" evidence="2">
    <location>
        <begin position="25"/>
        <end position="52"/>
    </location>
</feature>
<proteinExistence type="predicted"/>
<feature type="chain" id="PRO_5002677538" description="PEGA domain-containing protein" evidence="1">
    <location>
        <begin position="23"/>
        <end position="174"/>
    </location>
</feature>
<accession>A4Y8U8</accession>
<dbReference type="STRING" id="319224.Sputcn32_2662"/>
<gene>
    <name evidence="3" type="ordered locus">Sputcn32_2662</name>
</gene>
<dbReference type="InterPro" id="IPR013229">
    <property type="entry name" value="PEGA"/>
</dbReference>
<name>A4Y8U8_SHEPC</name>
<dbReference type="eggNOG" id="ENOG50335DW">
    <property type="taxonomic scope" value="Bacteria"/>
</dbReference>
<protein>
    <recommendedName>
        <fullName evidence="2">PEGA domain-containing protein</fullName>
    </recommendedName>
</protein>
<sequence precursor="true">MKRFKLLIICSVIALVSGCASNQYSVTYDSDPKGAEVFCNGRSYGYTPVTLYYTLDEQTKKNGVLRTSPCGVKWVSGASGASNTVFDLKQFPNGVITTTQRPNVEGYSQDAEFALRVREMKAAERAANAAQQSSNNSVYQNTNTVNCKKMGEFINVEIKTFSGAICPLGWIQAY</sequence>
<dbReference type="KEGG" id="spc:Sputcn32_2662"/>
<organism evidence="3">
    <name type="scientific">Shewanella putrefaciens (strain CN-32 / ATCC BAA-453)</name>
    <dbReference type="NCBI Taxonomy" id="319224"/>
    <lineage>
        <taxon>Bacteria</taxon>
        <taxon>Pseudomonadati</taxon>
        <taxon>Pseudomonadota</taxon>
        <taxon>Gammaproteobacteria</taxon>
        <taxon>Alteromonadales</taxon>
        <taxon>Shewanellaceae</taxon>
        <taxon>Shewanella</taxon>
    </lineage>
</organism>
<dbReference type="PROSITE" id="PS51257">
    <property type="entry name" value="PROKAR_LIPOPROTEIN"/>
    <property type="match status" value="1"/>
</dbReference>
<evidence type="ECO:0000313" key="3">
    <source>
        <dbReference type="EMBL" id="ABP76381.1"/>
    </source>
</evidence>